<dbReference type="AlphaFoldDB" id="A0A4Q9LBI6"/>
<evidence type="ECO:0000313" key="1">
    <source>
        <dbReference type="EMBL" id="TBU04896.1"/>
    </source>
</evidence>
<dbReference type="VEuPathDB" id="MicrosporidiaDB:CWI37_0074p0020"/>
<name>A0A4Q9LBI6_9MICR</name>
<accession>A0A4Q9LBI6</accession>
<comment type="caution">
    <text evidence="1">The sequence shown here is derived from an EMBL/GenBank/DDBJ whole genome shotgun (WGS) entry which is preliminary data.</text>
</comment>
<sequence length="113" mass="13588">MKNDSDEDLYFSKKERNIYEMEIENKELRENLFENKEIGYTKGMNLQEKYKNIIYVLFGYLHTTNTCKTSVIECLADLIYENENLDFLENRVSYILKNRISDLKEIINLLKNI</sequence>
<dbReference type="EMBL" id="PITJ01000074">
    <property type="protein sequence ID" value="TBU04896.1"/>
    <property type="molecule type" value="Genomic_DNA"/>
</dbReference>
<dbReference type="Proteomes" id="UP000292362">
    <property type="component" value="Unassembled WGS sequence"/>
</dbReference>
<protein>
    <submittedName>
        <fullName evidence="1">Uncharacterized protein</fullName>
    </submittedName>
</protein>
<proteinExistence type="predicted"/>
<gene>
    <name evidence="1" type="ORF">CWI37_0074p0020</name>
</gene>
<evidence type="ECO:0000313" key="2">
    <source>
        <dbReference type="Proteomes" id="UP000292362"/>
    </source>
</evidence>
<organism evidence="1 2">
    <name type="scientific">Hamiltosporidium tvaerminnensis</name>
    <dbReference type="NCBI Taxonomy" id="1176355"/>
    <lineage>
        <taxon>Eukaryota</taxon>
        <taxon>Fungi</taxon>
        <taxon>Fungi incertae sedis</taxon>
        <taxon>Microsporidia</taxon>
        <taxon>Dubosqiidae</taxon>
        <taxon>Hamiltosporidium</taxon>
    </lineage>
</organism>
<reference evidence="1 2" key="1">
    <citation type="submission" date="2017-12" db="EMBL/GenBank/DDBJ databases">
        <authorList>
            <person name="Pombert J.-F."/>
            <person name="Haag K.L."/>
            <person name="Ebert D."/>
        </authorList>
    </citation>
    <scope>NUCLEOTIDE SEQUENCE [LARGE SCALE GENOMIC DNA]</scope>
    <source>
        <strain evidence="1">FI-OER-3-3</strain>
    </source>
</reference>